<dbReference type="Proteomes" id="UP000373449">
    <property type="component" value="Unassembled WGS sequence"/>
</dbReference>
<dbReference type="Gene3D" id="2.160.20.20">
    <property type="match status" value="1"/>
</dbReference>
<evidence type="ECO:0000313" key="1">
    <source>
        <dbReference type="EMBL" id="VFS47684.1"/>
    </source>
</evidence>
<protein>
    <submittedName>
        <fullName evidence="1">Uncharacterized protein</fullName>
    </submittedName>
</protein>
<sequence>MNLGVDSVISTSSPAGTVTSITVGAGGSLIADNLQITTEGGNRAKGIATGSGNSTVDLGNGGKIVTVSGFDGGTSAAIETNGNTTFKANGLVIDSTNADGISVNSGKANIHLGNNSSISTTGRHSSGITLGGTKLASDLTASGLTILTTGDFAYGLNLNSGTNKVNLGSNSLIATTGNDAHGIWYVGSSNMKFEADALAIHTKGSRANALEIGTGTMTIGGGSTLISEKAGGVMASRLSGSNNAPTVNINDTKITTLSHAVSAQQTGTVVNLNNVDAKVLGTGTYAFWAVTDGVINATNTSLVSKNSYAMVD</sequence>
<accession>A0A484ZH14</accession>
<dbReference type="RefSeq" id="WP_134531114.1">
    <property type="nucleotide sequence ID" value="NZ_CAADJA010000002.1"/>
</dbReference>
<organism evidence="1 2">
    <name type="scientific">Budvicia aquatica</name>
    <dbReference type="NCBI Taxonomy" id="82979"/>
    <lineage>
        <taxon>Bacteria</taxon>
        <taxon>Pseudomonadati</taxon>
        <taxon>Pseudomonadota</taxon>
        <taxon>Gammaproteobacteria</taxon>
        <taxon>Enterobacterales</taxon>
        <taxon>Budviciaceae</taxon>
        <taxon>Budvicia</taxon>
    </lineage>
</organism>
<dbReference type="InterPro" id="IPR012332">
    <property type="entry name" value="Autotransporter_pectin_lyase_C"/>
</dbReference>
<dbReference type="AlphaFoldDB" id="A0A484ZH14"/>
<evidence type="ECO:0000313" key="2">
    <source>
        <dbReference type="Proteomes" id="UP000373449"/>
    </source>
</evidence>
<name>A0A484ZH14_9GAMM</name>
<gene>
    <name evidence="1" type="ORF">NCTC12282_02622</name>
</gene>
<proteinExistence type="predicted"/>
<dbReference type="EMBL" id="CAADJA010000002">
    <property type="protein sequence ID" value="VFS47684.1"/>
    <property type="molecule type" value="Genomic_DNA"/>
</dbReference>
<reference evidence="1 2" key="1">
    <citation type="submission" date="2019-03" db="EMBL/GenBank/DDBJ databases">
        <authorList>
            <consortium name="Pathogen Informatics"/>
        </authorList>
    </citation>
    <scope>NUCLEOTIDE SEQUENCE [LARGE SCALE GENOMIC DNA]</scope>
    <source>
        <strain evidence="1 2">NCTC12282</strain>
    </source>
</reference>